<proteinExistence type="predicted"/>
<evidence type="ECO:0000313" key="2">
    <source>
        <dbReference type="Proteomes" id="UP000027665"/>
    </source>
</evidence>
<name>A0A073IS86_9BACT</name>
<reference evidence="1 2" key="1">
    <citation type="submission" date="2014-04" db="EMBL/GenBank/DDBJ databases">
        <title>Draft Genome Sequence of Synergistes jonesii.</title>
        <authorList>
            <person name="Coil D.A."/>
            <person name="Eisen J.A."/>
            <person name="Holland-Moritz H.E."/>
        </authorList>
    </citation>
    <scope>NUCLEOTIDE SEQUENCE [LARGE SCALE GENOMIC DNA]</scope>
    <source>
        <strain evidence="1 2">78-1</strain>
    </source>
</reference>
<keyword evidence="2" id="KW-1185">Reference proteome</keyword>
<gene>
    <name evidence="1" type="ORF">EH55_12945</name>
</gene>
<evidence type="ECO:0000313" key="1">
    <source>
        <dbReference type="EMBL" id="KEJ93203.1"/>
    </source>
</evidence>
<organism evidence="1 2">
    <name type="scientific">Synergistes jonesii</name>
    <dbReference type="NCBI Taxonomy" id="2754"/>
    <lineage>
        <taxon>Bacteria</taxon>
        <taxon>Thermotogati</taxon>
        <taxon>Synergistota</taxon>
        <taxon>Synergistia</taxon>
        <taxon>Synergistales</taxon>
        <taxon>Synergistaceae</taxon>
        <taxon>Synergistes</taxon>
    </lineage>
</organism>
<dbReference type="RefSeq" id="WP_037974549.1">
    <property type="nucleotide sequence ID" value="NZ_JMKI01000006.1"/>
</dbReference>
<dbReference type="Proteomes" id="UP000027665">
    <property type="component" value="Unassembled WGS sequence"/>
</dbReference>
<accession>A0A073IS86</accession>
<dbReference type="STRING" id="2754.EH55_12945"/>
<protein>
    <submittedName>
        <fullName evidence="1">Uncharacterized protein</fullName>
    </submittedName>
</protein>
<comment type="caution">
    <text evidence="1">The sequence shown here is derived from an EMBL/GenBank/DDBJ whole genome shotgun (WGS) entry which is preliminary data.</text>
</comment>
<dbReference type="eggNOG" id="ENOG50333B2">
    <property type="taxonomic scope" value="Bacteria"/>
</dbReference>
<dbReference type="EMBL" id="JMKI01000006">
    <property type="protein sequence ID" value="KEJ93203.1"/>
    <property type="molecule type" value="Genomic_DNA"/>
</dbReference>
<dbReference type="OrthoDB" id="80936at2"/>
<dbReference type="AlphaFoldDB" id="A0A073IS86"/>
<dbReference type="GeneID" id="90982857"/>
<sequence>MRSLEEIQEELDAVRSAMLAIAGGAQSYTIGSRSVTKADLAQLRAWRAELEAELGDAEGGGVRVTGWLGR</sequence>